<proteinExistence type="predicted"/>
<dbReference type="PANTHER" id="PTHR12110">
    <property type="entry name" value="HYDROXYPYRUVATE ISOMERASE"/>
    <property type="match status" value="1"/>
</dbReference>
<evidence type="ECO:0000259" key="1">
    <source>
        <dbReference type="Pfam" id="PF01261"/>
    </source>
</evidence>
<dbReference type="EMBL" id="LEPB01000001">
    <property type="protein sequence ID" value="RCA12225.1"/>
    <property type="molecule type" value="Genomic_DNA"/>
</dbReference>
<dbReference type="AlphaFoldDB" id="A0A367CHY9"/>
<gene>
    <name evidence="2" type="ORF">EA71_00429</name>
</gene>
<evidence type="ECO:0000313" key="2">
    <source>
        <dbReference type="EMBL" id="RCA12225.1"/>
    </source>
</evidence>
<comment type="caution">
    <text evidence="2">The sequence shown here is derived from an EMBL/GenBank/DDBJ whole genome shotgun (WGS) entry which is preliminary data.</text>
</comment>
<accession>A0A367CHY9</accession>
<dbReference type="Gene3D" id="3.20.20.150">
    <property type="entry name" value="Divalent-metal-dependent TIM barrel enzymes"/>
    <property type="match status" value="1"/>
</dbReference>
<keyword evidence="2" id="KW-0413">Isomerase</keyword>
<dbReference type="InterPro" id="IPR013022">
    <property type="entry name" value="Xyl_isomerase-like_TIM-brl"/>
</dbReference>
<dbReference type="Proteomes" id="UP000252797">
    <property type="component" value="Unassembled WGS sequence"/>
</dbReference>
<dbReference type="InterPro" id="IPR050312">
    <property type="entry name" value="IolE/XylAMocC-like"/>
</dbReference>
<dbReference type="InterPro" id="IPR036237">
    <property type="entry name" value="Xyl_isomerase-like_sf"/>
</dbReference>
<dbReference type="Pfam" id="PF01261">
    <property type="entry name" value="AP_endonuc_2"/>
    <property type="match status" value="1"/>
</dbReference>
<name>A0A367CHY9_9ENTE</name>
<protein>
    <submittedName>
        <fullName evidence="2">Xylose isomerase</fullName>
    </submittedName>
</protein>
<dbReference type="SUPFAM" id="SSF51658">
    <property type="entry name" value="Xylose isomerase-like"/>
    <property type="match status" value="1"/>
</dbReference>
<sequence>MFKIFPLNLGIRAHDLTITTKENLVQKLQELRLSHIQFAPQKAFSKELTLGNMTLGTASHFGTYFQKNDIELSILGCYVNISSEDSHIRKQALATFKHQISLCSAYGAKMIATETGSVETGYTPRNFTEEAYQIARDSVIEMVKEAEKFGVTVAIEAGINHPLYSYQLAKRLIHDVASPNLKLILDCANLICPQNHGEQKAIIQNALEELGPHLAALHLKDYIIKNKTIQMVPVGQGCLDFRPLLHFAKYDRPLLYTTLEATPEKSVVQAVTHLERLYDIC</sequence>
<organism evidence="2 3">
    <name type="scientific">Enterococcus durans</name>
    <dbReference type="NCBI Taxonomy" id="53345"/>
    <lineage>
        <taxon>Bacteria</taxon>
        <taxon>Bacillati</taxon>
        <taxon>Bacillota</taxon>
        <taxon>Bacilli</taxon>
        <taxon>Lactobacillales</taxon>
        <taxon>Enterococcaceae</taxon>
        <taxon>Enterococcus</taxon>
    </lineage>
</organism>
<evidence type="ECO:0000313" key="3">
    <source>
        <dbReference type="Proteomes" id="UP000252797"/>
    </source>
</evidence>
<feature type="domain" description="Xylose isomerase-like TIM barrel" evidence="1">
    <location>
        <begin position="57"/>
        <end position="271"/>
    </location>
</feature>
<reference evidence="2 3" key="1">
    <citation type="submission" date="2015-06" db="EMBL/GenBank/DDBJ databases">
        <title>The Genome Sequence of Enterococcus durans 4EA1.</title>
        <authorList>
            <consortium name="The Broad Institute Genomics Platform"/>
            <consortium name="The Broad Institute Genome Sequencing Center for Infectious Disease"/>
            <person name="Earl A.M."/>
            <person name="Van Tyne D."/>
            <person name="Lebreton F."/>
            <person name="Saavedra J.T."/>
            <person name="Gilmore M.S."/>
            <person name="Manson Mcguire A."/>
            <person name="Clock S."/>
            <person name="Crupain M."/>
            <person name="Rangan U."/>
            <person name="Young S."/>
            <person name="Abouelleil A."/>
            <person name="Cao P."/>
            <person name="Chapman S.B."/>
            <person name="Griggs A."/>
            <person name="Priest M."/>
            <person name="Shea T."/>
            <person name="Wortman J."/>
            <person name="Nusbaum C."/>
            <person name="Birren B."/>
        </authorList>
    </citation>
    <scope>NUCLEOTIDE SEQUENCE [LARGE SCALE GENOMIC DNA]</scope>
    <source>
        <strain evidence="2 3">4EA1</strain>
    </source>
</reference>
<dbReference type="GO" id="GO:0016853">
    <property type="term" value="F:isomerase activity"/>
    <property type="evidence" value="ECO:0007669"/>
    <property type="project" value="UniProtKB-KW"/>
</dbReference>
<dbReference type="STRING" id="53345.LIU_03460"/>